<dbReference type="Pfam" id="PF13424">
    <property type="entry name" value="TPR_12"/>
    <property type="match status" value="2"/>
</dbReference>
<dbReference type="SUPFAM" id="SSF48452">
    <property type="entry name" value="TPR-like"/>
    <property type="match status" value="2"/>
</dbReference>
<dbReference type="GO" id="GO:0016020">
    <property type="term" value="C:membrane"/>
    <property type="evidence" value="ECO:0007669"/>
    <property type="project" value="InterPro"/>
</dbReference>
<dbReference type="RefSeq" id="WP_183971033.1">
    <property type="nucleotide sequence ID" value="NZ_JACIBY010000001.1"/>
</dbReference>
<keyword evidence="2" id="KW-0472">Membrane</keyword>
<sequence length="689" mass="79926">MLFRKITLLVILSVSHATLWGQTVEEPKALLQKFYANFNPNARGEALVQLCDVFSAMNQSDSVRKYIQWGVPLLPTITEDETKAWLEHYLAASVVRTLPDSSLRLQTRSLQYFTKTNDTKGLLKANHALGIYQSYHGKPAKERAYYFEALKYNELYNKTREPKRYARFRAAMYNNISISYAAENDYEKSLEAIHEVEKVARESQSDELHYLAAQGYGNIYSKTKQLDKCEFYYREALMYAEKLNRTPYIAVCLSNLGTYYTLTNQYDEALKMNKRALDIAYQMKDYLGASNRLNNLGSIESVRNKYKEAEAYFLQSIEYADKLKAKRPRLNAMSNLARIYLQLDRIPEAQKTAQEAIVLAEELNDREVLSKLYNTLTKSYEKQNDFAKALVYQRQKAKMQDSILNEKSLSKIHELQVKYETERKEYEIRELNRQNQIQTLELQERNLWFALSGVILFGVVLLTAFYARHQILKKQNQVLDINQKLLRTQINPHFFFNVLSSIQTYLLEKKEPMQAVSYLSKFAKLMRSVLETSRVEFIAIAEEVSMTQNYLEIQKIRFGNQFDYEIRLEEGVLAEEWGVPPMLAQPFLENALEHGIRTLTQKGKIEVVFQKYGAGIRLIIKDNGIGRQKAATLIPEAEKQSLATQITKERIAILNKQVRGKIDFTVEDILEHEQVIGTQVLFLLPLIEV</sequence>
<evidence type="ECO:0000313" key="4">
    <source>
        <dbReference type="EMBL" id="MBB3836260.1"/>
    </source>
</evidence>
<dbReference type="PROSITE" id="PS50005">
    <property type="entry name" value="TPR"/>
    <property type="match status" value="1"/>
</dbReference>
<evidence type="ECO:0000259" key="3">
    <source>
        <dbReference type="Pfam" id="PF06580"/>
    </source>
</evidence>
<dbReference type="PANTHER" id="PTHR34220:SF7">
    <property type="entry name" value="SENSOR HISTIDINE KINASE YPDA"/>
    <property type="match status" value="1"/>
</dbReference>
<dbReference type="Pfam" id="PF13374">
    <property type="entry name" value="TPR_10"/>
    <property type="match status" value="1"/>
</dbReference>
<dbReference type="InterPro" id="IPR050640">
    <property type="entry name" value="Bact_2-comp_sensor_kinase"/>
</dbReference>
<evidence type="ECO:0000256" key="2">
    <source>
        <dbReference type="SAM" id="Phobius"/>
    </source>
</evidence>
<keyword evidence="2" id="KW-1133">Transmembrane helix</keyword>
<dbReference type="GO" id="GO:0000155">
    <property type="term" value="F:phosphorelay sensor kinase activity"/>
    <property type="evidence" value="ECO:0007669"/>
    <property type="project" value="InterPro"/>
</dbReference>
<dbReference type="SUPFAM" id="SSF55874">
    <property type="entry name" value="ATPase domain of HSP90 chaperone/DNA topoisomerase II/histidine kinase"/>
    <property type="match status" value="1"/>
</dbReference>
<dbReference type="Proteomes" id="UP000541352">
    <property type="component" value="Unassembled WGS sequence"/>
</dbReference>
<dbReference type="InterPro" id="IPR011990">
    <property type="entry name" value="TPR-like_helical_dom_sf"/>
</dbReference>
<gene>
    <name evidence="4" type="ORF">FHS57_000242</name>
</gene>
<dbReference type="Pfam" id="PF06580">
    <property type="entry name" value="His_kinase"/>
    <property type="match status" value="1"/>
</dbReference>
<accession>A0A7W5ZGQ8</accession>
<protein>
    <submittedName>
        <fullName evidence="4">Tetratricopeptide (TPR) repeat protein</fullName>
    </submittedName>
</protein>
<name>A0A7W5ZGQ8_9BACT</name>
<keyword evidence="2" id="KW-0812">Transmembrane</keyword>
<dbReference type="EMBL" id="JACIBY010000001">
    <property type="protein sequence ID" value="MBB3836260.1"/>
    <property type="molecule type" value="Genomic_DNA"/>
</dbReference>
<organism evidence="4 5">
    <name type="scientific">Runella defluvii</name>
    <dbReference type="NCBI Taxonomy" id="370973"/>
    <lineage>
        <taxon>Bacteria</taxon>
        <taxon>Pseudomonadati</taxon>
        <taxon>Bacteroidota</taxon>
        <taxon>Cytophagia</taxon>
        <taxon>Cytophagales</taxon>
        <taxon>Spirosomataceae</taxon>
        <taxon>Runella</taxon>
    </lineage>
</organism>
<dbReference type="Gene3D" id="1.25.40.10">
    <property type="entry name" value="Tetratricopeptide repeat domain"/>
    <property type="match status" value="2"/>
</dbReference>
<dbReference type="InterPro" id="IPR019734">
    <property type="entry name" value="TPR_rpt"/>
</dbReference>
<dbReference type="SMART" id="SM00028">
    <property type="entry name" value="TPR"/>
    <property type="match status" value="7"/>
</dbReference>
<evidence type="ECO:0000256" key="1">
    <source>
        <dbReference type="PROSITE-ProRule" id="PRU00339"/>
    </source>
</evidence>
<feature type="repeat" description="TPR" evidence="1">
    <location>
        <begin position="250"/>
        <end position="283"/>
    </location>
</feature>
<dbReference type="PANTHER" id="PTHR34220">
    <property type="entry name" value="SENSOR HISTIDINE KINASE YPDA"/>
    <property type="match status" value="1"/>
</dbReference>
<dbReference type="InterPro" id="IPR036890">
    <property type="entry name" value="HATPase_C_sf"/>
</dbReference>
<feature type="domain" description="Signal transduction histidine kinase internal region" evidence="3">
    <location>
        <begin position="483"/>
        <end position="562"/>
    </location>
</feature>
<dbReference type="Gene3D" id="3.30.565.10">
    <property type="entry name" value="Histidine kinase-like ATPase, C-terminal domain"/>
    <property type="match status" value="1"/>
</dbReference>
<feature type="transmembrane region" description="Helical" evidence="2">
    <location>
        <begin position="447"/>
        <end position="467"/>
    </location>
</feature>
<dbReference type="InterPro" id="IPR010559">
    <property type="entry name" value="Sig_transdc_His_kin_internal"/>
</dbReference>
<evidence type="ECO:0000313" key="5">
    <source>
        <dbReference type="Proteomes" id="UP000541352"/>
    </source>
</evidence>
<comment type="caution">
    <text evidence="4">The sequence shown here is derived from an EMBL/GenBank/DDBJ whole genome shotgun (WGS) entry which is preliminary data.</text>
</comment>
<reference evidence="4 5" key="1">
    <citation type="submission" date="2020-08" db="EMBL/GenBank/DDBJ databases">
        <title>Genomic Encyclopedia of Type Strains, Phase IV (KMG-IV): sequencing the most valuable type-strain genomes for metagenomic binning, comparative biology and taxonomic classification.</title>
        <authorList>
            <person name="Goeker M."/>
        </authorList>
    </citation>
    <scope>NUCLEOTIDE SEQUENCE [LARGE SCALE GENOMIC DNA]</scope>
    <source>
        <strain evidence="4 5">DSM 17976</strain>
    </source>
</reference>
<keyword evidence="1" id="KW-0802">TPR repeat</keyword>
<proteinExistence type="predicted"/>
<keyword evidence="5" id="KW-1185">Reference proteome</keyword>
<dbReference type="AlphaFoldDB" id="A0A7W5ZGQ8"/>